<evidence type="ECO:0000313" key="2">
    <source>
        <dbReference type="Proteomes" id="UP000245288"/>
    </source>
</evidence>
<organism evidence="1 2">
    <name type="scientific">Eubacterium ramulus</name>
    <dbReference type="NCBI Taxonomy" id="39490"/>
    <lineage>
        <taxon>Bacteria</taxon>
        <taxon>Bacillati</taxon>
        <taxon>Bacillota</taxon>
        <taxon>Clostridia</taxon>
        <taxon>Eubacteriales</taxon>
        <taxon>Eubacteriaceae</taxon>
        <taxon>Eubacterium</taxon>
    </lineage>
</organism>
<evidence type="ECO:0000313" key="1">
    <source>
        <dbReference type="EMBL" id="PWE86574.1"/>
    </source>
</evidence>
<gene>
    <name evidence="1" type="ORF">LG34_09240</name>
</gene>
<dbReference type="AlphaFoldDB" id="A0A2V1JS43"/>
<comment type="caution">
    <text evidence="1">The sequence shown here is derived from an EMBL/GenBank/DDBJ whole genome shotgun (WGS) entry which is preliminary data.</text>
</comment>
<name>A0A2V1JS43_EUBRA</name>
<keyword evidence="2" id="KW-1185">Reference proteome</keyword>
<proteinExistence type="predicted"/>
<accession>A0A2V1JS43</accession>
<protein>
    <submittedName>
        <fullName evidence="1">Uncharacterized protein</fullName>
    </submittedName>
</protein>
<dbReference type="EMBL" id="JRFU01000101">
    <property type="protein sequence ID" value="PWE86574.1"/>
    <property type="molecule type" value="Genomic_DNA"/>
</dbReference>
<reference evidence="1 2" key="1">
    <citation type="submission" date="2014-09" db="EMBL/GenBank/DDBJ databases">
        <title>Butyrate-producing bacteria isolated from human gut.</title>
        <authorList>
            <person name="Zhang Q."/>
            <person name="Zhao L."/>
        </authorList>
    </citation>
    <scope>NUCLEOTIDE SEQUENCE [LARGE SCALE GENOMIC DNA]</scope>
    <source>
        <strain evidence="1 2">21</strain>
    </source>
</reference>
<dbReference type="Proteomes" id="UP000245288">
    <property type="component" value="Unassembled WGS sequence"/>
</dbReference>
<sequence length="100" mass="11471">MKNQPENLNVELLWQVLCELQKIPFYTVKGIQFTYSIRGYEMFVDRKEKSITQATVLLSAQRVLEKQNQGIAITGPKKIGTFGASYLYPIFRQIGLISVE</sequence>